<dbReference type="SUPFAM" id="SSF54593">
    <property type="entry name" value="Glyoxalase/Bleomycin resistance protein/Dihydroxybiphenyl dioxygenase"/>
    <property type="match status" value="1"/>
</dbReference>
<dbReference type="AlphaFoldDB" id="A0A6J4U5M0"/>
<organism evidence="1">
    <name type="scientific">uncultured Thermomicrobiales bacterium</name>
    <dbReference type="NCBI Taxonomy" id="1645740"/>
    <lineage>
        <taxon>Bacteria</taxon>
        <taxon>Pseudomonadati</taxon>
        <taxon>Thermomicrobiota</taxon>
        <taxon>Thermomicrobia</taxon>
        <taxon>Thermomicrobiales</taxon>
        <taxon>environmental samples</taxon>
    </lineage>
</organism>
<proteinExistence type="predicted"/>
<protein>
    <submittedName>
        <fullName evidence="1">PhnB protein putative DNA binding 3-demethylubiquinone-9 3-methyltransferase domain protein</fullName>
    </submittedName>
</protein>
<keyword evidence="1" id="KW-0830">Ubiquinone</keyword>
<reference evidence="1" key="1">
    <citation type="submission" date="2020-02" db="EMBL/GenBank/DDBJ databases">
        <authorList>
            <person name="Meier V. D."/>
        </authorList>
    </citation>
    <scope>NUCLEOTIDE SEQUENCE</scope>
    <source>
        <strain evidence="1">AVDCRST_MAG59</strain>
    </source>
</reference>
<keyword evidence="1" id="KW-0489">Methyltransferase</keyword>
<dbReference type="Gene3D" id="3.10.180.10">
    <property type="entry name" value="2,3-Dihydroxybiphenyl 1,2-Dioxygenase, domain 1"/>
    <property type="match status" value="1"/>
</dbReference>
<sequence>MIGNDAPAWMGTLVHGNAMDIGVELDTHAEADRIFAALSEGANVEYPFQEMFDGNYFGSLVDKFGTQWLVSCPGPS</sequence>
<accession>A0A6J4U5M0</accession>
<keyword evidence="1" id="KW-0808">Transferase</keyword>
<dbReference type="GO" id="GO:0032259">
    <property type="term" value="P:methylation"/>
    <property type="evidence" value="ECO:0007669"/>
    <property type="project" value="UniProtKB-KW"/>
</dbReference>
<dbReference type="EMBL" id="CADCWF010000040">
    <property type="protein sequence ID" value="CAA9540587.1"/>
    <property type="molecule type" value="Genomic_DNA"/>
</dbReference>
<name>A0A6J4U5M0_9BACT</name>
<dbReference type="GO" id="GO:0008168">
    <property type="term" value="F:methyltransferase activity"/>
    <property type="evidence" value="ECO:0007669"/>
    <property type="project" value="UniProtKB-KW"/>
</dbReference>
<evidence type="ECO:0000313" key="1">
    <source>
        <dbReference type="EMBL" id="CAA9540587.1"/>
    </source>
</evidence>
<dbReference type="InterPro" id="IPR029068">
    <property type="entry name" value="Glyas_Bleomycin-R_OHBP_Dase"/>
</dbReference>
<gene>
    <name evidence="1" type="ORF">AVDCRST_MAG59-796</name>
</gene>